<dbReference type="AlphaFoldDB" id="A0A0F9HXH1"/>
<proteinExistence type="predicted"/>
<name>A0A0F9HXH1_9ZZZZ</name>
<accession>A0A0F9HXH1</accession>
<evidence type="ECO:0000313" key="1">
    <source>
        <dbReference type="EMBL" id="KKM20141.1"/>
    </source>
</evidence>
<sequence>MKIKDLKGFPEKRDEKDFAFCDRLPVITFNQALDLVGEIEVELDVRKIEEILNADLPYLENSVDKIDRVHAEVMRSNNATSAQIIADNFKEVVK</sequence>
<comment type="caution">
    <text evidence="1">The sequence shown here is derived from an EMBL/GenBank/DDBJ whole genome shotgun (WGS) entry which is preliminary data.</text>
</comment>
<reference evidence="1" key="1">
    <citation type="journal article" date="2015" name="Nature">
        <title>Complex archaea that bridge the gap between prokaryotes and eukaryotes.</title>
        <authorList>
            <person name="Spang A."/>
            <person name="Saw J.H."/>
            <person name="Jorgensen S.L."/>
            <person name="Zaremba-Niedzwiedzka K."/>
            <person name="Martijn J."/>
            <person name="Lind A.E."/>
            <person name="van Eijk R."/>
            <person name="Schleper C."/>
            <person name="Guy L."/>
            <person name="Ettema T.J."/>
        </authorList>
    </citation>
    <scope>NUCLEOTIDE SEQUENCE</scope>
</reference>
<organism evidence="1">
    <name type="scientific">marine sediment metagenome</name>
    <dbReference type="NCBI Taxonomy" id="412755"/>
    <lineage>
        <taxon>unclassified sequences</taxon>
        <taxon>metagenomes</taxon>
        <taxon>ecological metagenomes</taxon>
    </lineage>
</organism>
<gene>
    <name evidence="1" type="ORF">LCGC14_1648430</name>
</gene>
<protein>
    <submittedName>
        <fullName evidence="1">Uncharacterized protein</fullName>
    </submittedName>
</protein>
<dbReference type="EMBL" id="LAZR01013831">
    <property type="protein sequence ID" value="KKM20141.1"/>
    <property type="molecule type" value="Genomic_DNA"/>
</dbReference>